<dbReference type="AlphaFoldDB" id="A0A7N6BCH2"/>
<name>A0A7N6BCH2_ANATE</name>
<dbReference type="PROSITE" id="PS50082">
    <property type="entry name" value="WD_REPEATS_2"/>
    <property type="match status" value="1"/>
</dbReference>
<reference evidence="3" key="3">
    <citation type="submission" date="2025-09" db="UniProtKB">
        <authorList>
            <consortium name="Ensembl"/>
        </authorList>
    </citation>
    <scope>IDENTIFICATION</scope>
</reference>
<evidence type="ECO:0000256" key="2">
    <source>
        <dbReference type="PROSITE-ProRule" id="PRU00221"/>
    </source>
</evidence>
<evidence type="ECO:0000313" key="4">
    <source>
        <dbReference type="Proteomes" id="UP000265040"/>
    </source>
</evidence>
<dbReference type="GeneTree" id="ENSGT00940000175819"/>
<dbReference type="InterPro" id="IPR036322">
    <property type="entry name" value="WD40_repeat_dom_sf"/>
</dbReference>
<dbReference type="PANTHER" id="PTHR44324:SF3">
    <property type="entry name" value="WD REPEAT-CONTAINING PROTEIN 49-LIKE"/>
    <property type="match status" value="1"/>
</dbReference>
<dbReference type="InterPro" id="IPR018247">
    <property type="entry name" value="EF_Hand_1_Ca_BS"/>
</dbReference>
<dbReference type="SUPFAM" id="SSF50978">
    <property type="entry name" value="WD40 repeat-like"/>
    <property type="match status" value="1"/>
</dbReference>
<evidence type="ECO:0000313" key="3">
    <source>
        <dbReference type="Ensembl" id="ENSATEP00000060534.1"/>
    </source>
</evidence>
<dbReference type="PROSITE" id="PS00018">
    <property type="entry name" value="EF_HAND_1"/>
    <property type="match status" value="1"/>
</dbReference>
<feature type="repeat" description="WD" evidence="2">
    <location>
        <begin position="202"/>
        <end position="224"/>
    </location>
</feature>
<keyword evidence="4" id="KW-1185">Reference proteome</keyword>
<dbReference type="InterPro" id="IPR015943">
    <property type="entry name" value="WD40/YVTN_repeat-like_dom_sf"/>
</dbReference>
<dbReference type="SMART" id="SM00320">
    <property type="entry name" value="WD40"/>
    <property type="match status" value="4"/>
</dbReference>
<proteinExistence type="predicted"/>
<dbReference type="Ensembl" id="ENSATET00000037461.1">
    <property type="protein sequence ID" value="ENSATEP00000060534.1"/>
    <property type="gene ID" value="ENSATEG00000027945.1"/>
</dbReference>
<organism evidence="3 4">
    <name type="scientific">Anabas testudineus</name>
    <name type="common">Climbing perch</name>
    <name type="synonym">Anthias testudineus</name>
    <dbReference type="NCBI Taxonomy" id="64144"/>
    <lineage>
        <taxon>Eukaryota</taxon>
        <taxon>Metazoa</taxon>
        <taxon>Chordata</taxon>
        <taxon>Craniata</taxon>
        <taxon>Vertebrata</taxon>
        <taxon>Euteleostomi</taxon>
        <taxon>Actinopterygii</taxon>
        <taxon>Neopterygii</taxon>
        <taxon>Teleostei</taxon>
        <taxon>Neoteleostei</taxon>
        <taxon>Acanthomorphata</taxon>
        <taxon>Anabantaria</taxon>
        <taxon>Anabantiformes</taxon>
        <taxon>Anabantoidei</taxon>
        <taxon>Anabantidae</taxon>
        <taxon>Anabas</taxon>
    </lineage>
</organism>
<keyword evidence="2" id="KW-0853">WD repeat</keyword>
<protein>
    <submittedName>
        <fullName evidence="3">Uncharacterized protein</fullName>
    </submittedName>
</protein>
<dbReference type="InterPro" id="IPR051242">
    <property type="entry name" value="WD-EF-hand_domain"/>
</dbReference>
<accession>A0A7N6BCH2</accession>
<keyword evidence="1" id="KW-0677">Repeat</keyword>
<dbReference type="Proteomes" id="UP000265040">
    <property type="component" value="Chromosome 3"/>
</dbReference>
<evidence type="ECO:0000256" key="1">
    <source>
        <dbReference type="ARBA" id="ARBA00022737"/>
    </source>
</evidence>
<reference evidence="3" key="1">
    <citation type="submission" date="2021-04" db="EMBL/GenBank/DDBJ databases">
        <authorList>
            <consortium name="Wellcome Sanger Institute Data Sharing"/>
        </authorList>
    </citation>
    <scope>NUCLEOTIDE SEQUENCE [LARGE SCALE GENOMIC DNA]</scope>
</reference>
<dbReference type="InterPro" id="IPR001680">
    <property type="entry name" value="WD40_rpt"/>
</dbReference>
<dbReference type="PANTHER" id="PTHR44324">
    <property type="entry name" value="WD40 REPEAT DOMAIN 95"/>
    <property type="match status" value="1"/>
</dbReference>
<dbReference type="Gene3D" id="2.130.10.10">
    <property type="entry name" value="YVTN repeat-like/Quinoprotein amine dehydrogenase"/>
    <property type="match status" value="1"/>
</dbReference>
<dbReference type="Pfam" id="PF00400">
    <property type="entry name" value="WD40"/>
    <property type="match status" value="1"/>
</dbReference>
<reference evidence="3" key="2">
    <citation type="submission" date="2025-08" db="UniProtKB">
        <authorList>
            <consortium name="Ensembl"/>
        </authorList>
    </citation>
    <scope>IDENTIFICATION</scope>
</reference>
<sequence length="321" mass="36418">MQIDTNCDKTVDLGELTDFVLNKNQSLVSLDCKNHPFPKPFIVIPVAHYKAIVSLLFCPIEEELDSDFEIGETRTYQKGHYFSISSDGIFTLWSDSFDTSYTIPLYKTKKTIPYSHEKKMHITDMVYIKELKQVAQLVTGGTDGLLRVWFPHKTVCCQHVLRGHTKPISHIMANHKDKLLITKCLGRGTDIFKNMLTSHDKLITVSDDGKVRLWNFNNGKQLAVLPVTVPKEVTGIVCVNNRLFVSAKNSKVIYDLDMEKNYNRFLEHDYLNDIISMDVHETTLVTGSSNGTIVVYDPDTAEALYCIDATNNPRTQLGFGF</sequence>